<evidence type="ECO:0000313" key="3">
    <source>
        <dbReference type="EMBL" id="TVY59055.1"/>
    </source>
</evidence>
<proteinExistence type="predicted"/>
<dbReference type="Proteomes" id="UP000481288">
    <property type="component" value="Unassembled WGS sequence"/>
</dbReference>
<feature type="transmembrane region" description="Helical" evidence="2">
    <location>
        <begin position="87"/>
        <end position="109"/>
    </location>
</feature>
<keyword evidence="4" id="KW-1185">Reference proteome</keyword>
<organism evidence="3 4">
    <name type="scientific">Lachnellula cervina</name>
    <dbReference type="NCBI Taxonomy" id="1316786"/>
    <lineage>
        <taxon>Eukaryota</taxon>
        <taxon>Fungi</taxon>
        <taxon>Dikarya</taxon>
        <taxon>Ascomycota</taxon>
        <taxon>Pezizomycotina</taxon>
        <taxon>Leotiomycetes</taxon>
        <taxon>Helotiales</taxon>
        <taxon>Lachnaceae</taxon>
        <taxon>Lachnellula</taxon>
    </lineage>
</organism>
<evidence type="ECO:0000256" key="2">
    <source>
        <dbReference type="SAM" id="Phobius"/>
    </source>
</evidence>
<protein>
    <submittedName>
        <fullName evidence="3">Uncharacterized protein</fullName>
    </submittedName>
</protein>
<dbReference type="AlphaFoldDB" id="A0A7D8YYG9"/>
<evidence type="ECO:0000313" key="4">
    <source>
        <dbReference type="Proteomes" id="UP000481288"/>
    </source>
</evidence>
<keyword evidence="2" id="KW-0812">Transmembrane</keyword>
<sequence>MAKSSLTNEAPDKERGQDSITAASLDDVSKQIVDKTNEEAGAARGAGELEKWNRPRINIYRYLATLYSFVIMGMNDAAYGLETFYDVNYTVISLVFLGGWYFLYCFGMFGESMSQEQKGLTAYI</sequence>
<dbReference type="OrthoDB" id="3541836at2759"/>
<gene>
    <name evidence="3" type="ORF">LCER1_G000378</name>
</gene>
<evidence type="ECO:0000256" key="1">
    <source>
        <dbReference type="SAM" id="MobiDB-lite"/>
    </source>
</evidence>
<comment type="caution">
    <text evidence="3">The sequence shown here is derived from an EMBL/GenBank/DDBJ whole genome shotgun (WGS) entry which is preliminary data.</text>
</comment>
<keyword evidence="2" id="KW-1133">Transmembrane helix</keyword>
<accession>A0A7D8YYG9</accession>
<name>A0A7D8YYG9_9HELO</name>
<keyword evidence="2" id="KW-0472">Membrane</keyword>
<reference evidence="3 4" key="1">
    <citation type="submission" date="2018-05" db="EMBL/GenBank/DDBJ databases">
        <title>Whole genome sequencing for identification of molecular markers to develop diagnostic detection tools for the regulated plant pathogen Lachnellula willkommii.</title>
        <authorList>
            <person name="Giroux E."/>
            <person name="Bilodeau G."/>
        </authorList>
    </citation>
    <scope>NUCLEOTIDE SEQUENCE [LARGE SCALE GENOMIC DNA]</scope>
    <source>
        <strain evidence="3 4">CBS 625.97</strain>
    </source>
</reference>
<dbReference type="EMBL" id="QGMG01000015">
    <property type="protein sequence ID" value="TVY59055.1"/>
    <property type="molecule type" value="Genomic_DNA"/>
</dbReference>
<feature type="transmembrane region" description="Helical" evidence="2">
    <location>
        <begin position="59"/>
        <end position="81"/>
    </location>
</feature>
<feature type="region of interest" description="Disordered" evidence="1">
    <location>
        <begin position="1"/>
        <end position="25"/>
    </location>
</feature>